<evidence type="ECO:0000313" key="4">
    <source>
        <dbReference type="Proteomes" id="UP000196594"/>
    </source>
</evidence>
<organism evidence="3 4">
    <name type="scientific">Solibacillus kalamii</name>
    <dbReference type="NCBI Taxonomy" id="1748298"/>
    <lineage>
        <taxon>Bacteria</taxon>
        <taxon>Bacillati</taxon>
        <taxon>Bacillota</taxon>
        <taxon>Bacilli</taxon>
        <taxon>Bacillales</taxon>
        <taxon>Caryophanaceae</taxon>
        <taxon>Solibacillus</taxon>
    </lineage>
</organism>
<feature type="transmembrane region" description="Helical" evidence="1">
    <location>
        <begin position="7"/>
        <end position="24"/>
    </location>
</feature>
<evidence type="ECO:0000256" key="1">
    <source>
        <dbReference type="SAM" id="Phobius"/>
    </source>
</evidence>
<evidence type="ECO:0000259" key="2">
    <source>
        <dbReference type="PROSITE" id="PS50887"/>
    </source>
</evidence>
<dbReference type="Proteomes" id="UP000196594">
    <property type="component" value="Unassembled WGS sequence"/>
</dbReference>
<proteinExistence type="predicted"/>
<dbReference type="CDD" id="cd01949">
    <property type="entry name" value="GGDEF"/>
    <property type="match status" value="1"/>
</dbReference>
<reference evidence="3 4" key="1">
    <citation type="journal article" date="2017" name="Int. J. Syst. Evol. Microbiol.">
        <title>Solibacillus kalamii sp. nov., isolated from a high-efficiency particulate arrestance filter system used in the International Space Station.</title>
        <authorList>
            <person name="Checinska Sielaff A."/>
            <person name="Kumar R.M."/>
            <person name="Pal D."/>
            <person name="Mayilraj S."/>
            <person name="Venkateswaran K."/>
        </authorList>
    </citation>
    <scope>NUCLEOTIDE SEQUENCE [LARGE SCALE GENOMIC DNA]</scope>
    <source>
        <strain evidence="3 4">ISSFR-015</strain>
    </source>
</reference>
<dbReference type="EMBL" id="NHNT01000008">
    <property type="protein sequence ID" value="OUZ38555.1"/>
    <property type="molecule type" value="Genomic_DNA"/>
</dbReference>
<dbReference type="PROSITE" id="PS50887">
    <property type="entry name" value="GGDEF"/>
    <property type="match status" value="1"/>
</dbReference>
<dbReference type="SUPFAM" id="SSF55073">
    <property type="entry name" value="Nucleotide cyclase"/>
    <property type="match status" value="1"/>
</dbReference>
<dbReference type="SMART" id="SM00267">
    <property type="entry name" value="GGDEF"/>
    <property type="match status" value="1"/>
</dbReference>
<dbReference type="Pfam" id="PF00990">
    <property type="entry name" value="GGDEF"/>
    <property type="match status" value="1"/>
</dbReference>
<keyword evidence="1" id="KW-0812">Transmembrane</keyword>
<feature type="transmembrane region" description="Helical" evidence="1">
    <location>
        <begin position="30"/>
        <end position="50"/>
    </location>
</feature>
<comment type="caution">
    <text evidence="3">The sequence shown here is derived from an EMBL/GenBank/DDBJ whole genome shotgun (WGS) entry which is preliminary data.</text>
</comment>
<sequence>MPYRGRLLAVGIVLLFNVIRYFYYHQYLALPFNWTFFILTAIFVSIAWWAGKQFDKVKYLSERDPLTGTYNRRMVEQYFYRAVKICDIKKQSLGVIMLDLNKFKEINDEYGHHKGDELLVQVAAALNKFIGKHDLVARWGGDEFIVLVDNMKENSADDYVKELQRAITLQNAESFSNVEASVGYAIYPQHGKTFQKLIQEADAYMYKDKKDR</sequence>
<gene>
    <name evidence="3" type="ORF">CBM15_12450</name>
</gene>
<dbReference type="PANTHER" id="PTHR45138">
    <property type="entry name" value="REGULATORY COMPONENTS OF SENSORY TRANSDUCTION SYSTEM"/>
    <property type="match status" value="1"/>
</dbReference>
<dbReference type="Gene3D" id="3.30.70.270">
    <property type="match status" value="1"/>
</dbReference>
<protein>
    <submittedName>
        <fullName evidence="3">GGDEF domain-containing protein</fullName>
    </submittedName>
</protein>
<keyword evidence="4" id="KW-1185">Reference proteome</keyword>
<keyword evidence="1" id="KW-1133">Transmembrane helix</keyword>
<dbReference type="InterPro" id="IPR029787">
    <property type="entry name" value="Nucleotide_cyclase"/>
</dbReference>
<accession>A0ABX3ZGM8</accession>
<dbReference type="InterPro" id="IPR050469">
    <property type="entry name" value="Diguanylate_Cyclase"/>
</dbReference>
<evidence type="ECO:0000313" key="3">
    <source>
        <dbReference type="EMBL" id="OUZ38555.1"/>
    </source>
</evidence>
<dbReference type="PANTHER" id="PTHR45138:SF9">
    <property type="entry name" value="DIGUANYLATE CYCLASE DGCM-RELATED"/>
    <property type="match status" value="1"/>
</dbReference>
<feature type="domain" description="GGDEF" evidence="2">
    <location>
        <begin position="91"/>
        <end position="212"/>
    </location>
</feature>
<dbReference type="InterPro" id="IPR000160">
    <property type="entry name" value="GGDEF_dom"/>
</dbReference>
<name>A0ABX3ZGM8_9BACL</name>
<dbReference type="InterPro" id="IPR043128">
    <property type="entry name" value="Rev_trsase/Diguanyl_cyclase"/>
</dbReference>
<dbReference type="NCBIfam" id="TIGR00254">
    <property type="entry name" value="GGDEF"/>
    <property type="match status" value="1"/>
</dbReference>
<keyword evidence="1" id="KW-0472">Membrane</keyword>